<feature type="transmembrane region" description="Helical" evidence="1">
    <location>
        <begin position="12"/>
        <end position="31"/>
    </location>
</feature>
<dbReference type="InterPro" id="IPR003848">
    <property type="entry name" value="DUF218"/>
</dbReference>
<dbReference type="Gene3D" id="3.40.50.620">
    <property type="entry name" value="HUPs"/>
    <property type="match status" value="1"/>
</dbReference>
<keyword evidence="1" id="KW-0472">Membrane</keyword>
<dbReference type="Proteomes" id="UP001500133">
    <property type="component" value="Unassembled WGS sequence"/>
</dbReference>
<dbReference type="Pfam" id="PF02698">
    <property type="entry name" value="DUF218"/>
    <property type="match status" value="1"/>
</dbReference>
<protein>
    <submittedName>
        <fullName evidence="3">Envelope biogenesis factor ElyC</fullName>
    </submittedName>
</protein>
<comment type="caution">
    <text evidence="3">The sequence shown here is derived from an EMBL/GenBank/DDBJ whole genome shotgun (WGS) entry which is preliminary data.</text>
</comment>
<evidence type="ECO:0000313" key="4">
    <source>
        <dbReference type="Proteomes" id="UP001500133"/>
    </source>
</evidence>
<organism evidence="3 4">
    <name type="scientific">Halomonas cibimaris</name>
    <dbReference type="NCBI Taxonomy" id="657012"/>
    <lineage>
        <taxon>Bacteria</taxon>
        <taxon>Pseudomonadati</taxon>
        <taxon>Pseudomonadota</taxon>
        <taxon>Gammaproteobacteria</taxon>
        <taxon>Oceanospirillales</taxon>
        <taxon>Halomonadaceae</taxon>
        <taxon>Halomonas</taxon>
    </lineage>
</organism>
<reference evidence="4" key="1">
    <citation type="journal article" date="2019" name="Int. J. Syst. Evol. Microbiol.">
        <title>The Global Catalogue of Microorganisms (GCM) 10K type strain sequencing project: providing services to taxonomists for standard genome sequencing and annotation.</title>
        <authorList>
            <consortium name="The Broad Institute Genomics Platform"/>
            <consortium name="The Broad Institute Genome Sequencing Center for Infectious Disease"/>
            <person name="Wu L."/>
            <person name="Ma J."/>
        </authorList>
    </citation>
    <scope>NUCLEOTIDE SEQUENCE [LARGE SCALE GENOMIC DNA]</scope>
    <source>
        <strain evidence="4">JCM 16914</strain>
    </source>
</reference>
<proteinExistence type="predicted"/>
<dbReference type="InterPro" id="IPR014729">
    <property type="entry name" value="Rossmann-like_a/b/a_fold"/>
</dbReference>
<sequence>MYALAKSLVAQLLMPLPISLGLLVVGLVLLGRRCRRSGRSFAIIGVGLLALASWGPVAERLLMPLETHYPARDTLPSEPGIDAVVVLGGGWRPEAPWSSTGRLYDSSAVRLMEGIRLWRQAPDLPLVVTGASRDPGEAPIAQGYAEVARELGVHEAQLRILDQPTDTGEEARAVHDLLGDGARVTLVTSASHMPRAMRHFQRAGLDPIAAPTHYLLDSGQENSLGYWVPSAGHLRKTERAIYEALGLLMVKAEH</sequence>
<dbReference type="CDD" id="cd06259">
    <property type="entry name" value="YdcF-like"/>
    <property type="match status" value="1"/>
</dbReference>
<dbReference type="PANTHER" id="PTHR30336:SF4">
    <property type="entry name" value="ENVELOPE BIOGENESIS FACTOR ELYC"/>
    <property type="match status" value="1"/>
</dbReference>
<accession>A0ABP7LHF4</accession>
<feature type="domain" description="DUF218" evidence="2">
    <location>
        <begin position="82"/>
        <end position="246"/>
    </location>
</feature>
<keyword evidence="1" id="KW-1133">Transmembrane helix</keyword>
<dbReference type="PANTHER" id="PTHR30336">
    <property type="entry name" value="INNER MEMBRANE PROTEIN, PROBABLE PERMEASE"/>
    <property type="match status" value="1"/>
</dbReference>
<evidence type="ECO:0000313" key="3">
    <source>
        <dbReference type="EMBL" id="GAA3899693.1"/>
    </source>
</evidence>
<dbReference type="InterPro" id="IPR051599">
    <property type="entry name" value="Cell_Envelope_Assoc"/>
</dbReference>
<dbReference type="EMBL" id="BAAAZT010000029">
    <property type="protein sequence ID" value="GAA3899693.1"/>
    <property type="molecule type" value="Genomic_DNA"/>
</dbReference>
<feature type="transmembrane region" description="Helical" evidence="1">
    <location>
        <begin position="38"/>
        <end position="57"/>
    </location>
</feature>
<evidence type="ECO:0000259" key="2">
    <source>
        <dbReference type="Pfam" id="PF02698"/>
    </source>
</evidence>
<gene>
    <name evidence="3" type="primary">elyC</name>
    <name evidence="3" type="ORF">GCM10022228_07700</name>
</gene>
<evidence type="ECO:0000256" key="1">
    <source>
        <dbReference type="SAM" id="Phobius"/>
    </source>
</evidence>
<name>A0ABP7LHF4_9GAMM</name>
<keyword evidence="4" id="KW-1185">Reference proteome</keyword>
<keyword evidence="1" id="KW-0812">Transmembrane</keyword>